<dbReference type="Proteomes" id="UP001501710">
    <property type="component" value="Unassembled WGS sequence"/>
</dbReference>
<dbReference type="EMBL" id="BAABAS010000004">
    <property type="protein sequence ID" value="GAA4227813.1"/>
    <property type="molecule type" value="Genomic_DNA"/>
</dbReference>
<evidence type="ECO:0000313" key="2">
    <source>
        <dbReference type="Proteomes" id="UP001501710"/>
    </source>
</evidence>
<comment type="caution">
    <text evidence="1">The sequence shown here is derived from an EMBL/GenBank/DDBJ whole genome shotgun (WGS) entry which is preliminary data.</text>
</comment>
<reference evidence="2" key="1">
    <citation type="journal article" date="2019" name="Int. J. Syst. Evol. Microbiol.">
        <title>The Global Catalogue of Microorganisms (GCM) 10K type strain sequencing project: providing services to taxonomists for standard genome sequencing and annotation.</title>
        <authorList>
            <consortium name="The Broad Institute Genomics Platform"/>
            <consortium name="The Broad Institute Genome Sequencing Center for Infectious Disease"/>
            <person name="Wu L."/>
            <person name="Ma J."/>
        </authorList>
    </citation>
    <scope>NUCLEOTIDE SEQUENCE [LARGE SCALE GENOMIC DNA]</scope>
    <source>
        <strain evidence="2">JCM 17440</strain>
    </source>
</reference>
<sequence length="72" mass="7493">MLQLGAFGIRSFGAAANASRASCEIALLDEDAGAVESEGVGVKADRVGVIQTVREVTHTAVRLRLIACPQPQ</sequence>
<proteinExistence type="predicted"/>
<organism evidence="1 2">
    <name type="scientific">Actinomadura meridiana</name>
    <dbReference type="NCBI Taxonomy" id="559626"/>
    <lineage>
        <taxon>Bacteria</taxon>
        <taxon>Bacillati</taxon>
        <taxon>Actinomycetota</taxon>
        <taxon>Actinomycetes</taxon>
        <taxon>Streptosporangiales</taxon>
        <taxon>Thermomonosporaceae</taxon>
        <taxon>Actinomadura</taxon>
    </lineage>
</organism>
<keyword evidence="2" id="KW-1185">Reference proteome</keyword>
<accession>A0ABP8BW35</accession>
<evidence type="ECO:0000313" key="1">
    <source>
        <dbReference type="EMBL" id="GAA4227813.1"/>
    </source>
</evidence>
<gene>
    <name evidence="1" type="ORF">GCM10022254_16410</name>
</gene>
<protein>
    <submittedName>
        <fullName evidence="1">Uncharacterized protein</fullName>
    </submittedName>
</protein>
<name>A0ABP8BW35_9ACTN</name>